<evidence type="ECO:0000313" key="2">
    <source>
        <dbReference type="Proteomes" id="UP000191672"/>
    </source>
</evidence>
<evidence type="ECO:0000313" key="1">
    <source>
        <dbReference type="EMBL" id="OQD89595.1"/>
    </source>
</evidence>
<dbReference type="EMBL" id="MDYN01000002">
    <property type="protein sequence ID" value="OQD89595.1"/>
    <property type="molecule type" value="Genomic_DNA"/>
</dbReference>
<dbReference type="STRING" id="416450.A0A1V6QK64"/>
<proteinExistence type="predicted"/>
<protein>
    <submittedName>
        <fullName evidence="1">Uncharacterized protein</fullName>
    </submittedName>
</protein>
<accession>A0A1V6QK64</accession>
<gene>
    <name evidence="1" type="ORF">PENANT_c002G10419</name>
</gene>
<keyword evidence="2" id="KW-1185">Reference proteome</keyword>
<comment type="caution">
    <text evidence="1">The sequence shown here is derived from an EMBL/GenBank/DDBJ whole genome shotgun (WGS) entry which is preliminary data.</text>
</comment>
<sequence>MTYTVTVIKETLRLYPPSGTARIIPPASGFTIQTPDPNQPKGGEVLRDGLELAESKSAAVLVCVVRRYTWEKVGLGSFEFDGDSPVLGDDGRFRVGEGAYKVLQITANPIDGMKMRVRRTE</sequence>
<dbReference type="Proteomes" id="UP000191672">
    <property type="component" value="Unassembled WGS sequence"/>
</dbReference>
<organism evidence="1 2">
    <name type="scientific">Penicillium antarcticum</name>
    <dbReference type="NCBI Taxonomy" id="416450"/>
    <lineage>
        <taxon>Eukaryota</taxon>
        <taxon>Fungi</taxon>
        <taxon>Dikarya</taxon>
        <taxon>Ascomycota</taxon>
        <taxon>Pezizomycotina</taxon>
        <taxon>Eurotiomycetes</taxon>
        <taxon>Eurotiomycetidae</taxon>
        <taxon>Eurotiales</taxon>
        <taxon>Aspergillaceae</taxon>
        <taxon>Penicillium</taxon>
    </lineage>
</organism>
<dbReference type="AlphaFoldDB" id="A0A1V6QK64"/>
<reference evidence="2" key="1">
    <citation type="journal article" date="2017" name="Nat. Microbiol.">
        <title>Global analysis of biosynthetic gene clusters reveals vast potential of secondary metabolite production in Penicillium species.</title>
        <authorList>
            <person name="Nielsen J.C."/>
            <person name="Grijseels S."/>
            <person name="Prigent S."/>
            <person name="Ji B."/>
            <person name="Dainat J."/>
            <person name="Nielsen K.F."/>
            <person name="Frisvad J.C."/>
            <person name="Workman M."/>
            <person name="Nielsen J."/>
        </authorList>
    </citation>
    <scope>NUCLEOTIDE SEQUENCE [LARGE SCALE GENOMIC DNA]</scope>
    <source>
        <strain evidence="2">IBT 31811</strain>
    </source>
</reference>
<name>A0A1V6QK64_9EURO</name>